<feature type="compositionally biased region" description="Basic and acidic residues" evidence="1">
    <location>
        <begin position="1"/>
        <end position="10"/>
    </location>
</feature>
<name>A0A5J4TC36_9EUKA</name>
<gene>
    <name evidence="2" type="ORF">EZS28_048645</name>
</gene>
<organism evidence="2 3">
    <name type="scientific">Streblomastix strix</name>
    <dbReference type="NCBI Taxonomy" id="222440"/>
    <lineage>
        <taxon>Eukaryota</taxon>
        <taxon>Metamonada</taxon>
        <taxon>Preaxostyla</taxon>
        <taxon>Oxymonadida</taxon>
        <taxon>Streblomastigidae</taxon>
        <taxon>Streblomastix</taxon>
    </lineage>
</organism>
<feature type="compositionally biased region" description="Basic residues" evidence="1">
    <location>
        <begin position="145"/>
        <end position="158"/>
    </location>
</feature>
<feature type="region of interest" description="Disordered" evidence="1">
    <location>
        <begin position="1"/>
        <end position="25"/>
    </location>
</feature>
<dbReference type="EMBL" id="SNRW01033987">
    <property type="protein sequence ID" value="KAA6355828.1"/>
    <property type="molecule type" value="Genomic_DNA"/>
</dbReference>
<feature type="compositionally biased region" description="Basic and acidic residues" evidence="1">
    <location>
        <begin position="84"/>
        <end position="93"/>
    </location>
</feature>
<sequence>MGSFRSKLERCSMQSQSSSSSPLSQLNVEEYKAIREQAMNVPEAERKKLLKQTFENTQFVPGKEKFVKKLERLMEYCMNKPKNQIKEKRKEGDDAQEDSEEIQNLLELNDQLNKQNGDSDENEDILTTVKQKRPRGHRNEDTKREKRRKRKQAKKRKMQKDNEASESSQSSDSETPTSAESSSDGENRKRRKFEDLPEEIRKEAERIEEKSKKGKQIGKIVRSILEDTMQTTKSKFNPTRWNSKGNLEAELEKSSWEKPKIWKTVEIPGKSIKEIGDQHSISVKAAVATQEAILNSLYAIASDEPVLGTLKQAYRVATISATAQ</sequence>
<proteinExistence type="predicted"/>
<feature type="compositionally biased region" description="Basic and acidic residues" evidence="1">
    <location>
        <begin position="192"/>
        <end position="211"/>
    </location>
</feature>
<evidence type="ECO:0000256" key="1">
    <source>
        <dbReference type="SAM" id="MobiDB-lite"/>
    </source>
</evidence>
<feature type="compositionally biased region" description="Low complexity" evidence="1">
    <location>
        <begin position="12"/>
        <end position="25"/>
    </location>
</feature>
<evidence type="ECO:0000313" key="2">
    <source>
        <dbReference type="EMBL" id="KAA6355828.1"/>
    </source>
</evidence>
<dbReference type="AlphaFoldDB" id="A0A5J4TC36"/>
<feature type="compositionally biased region" description="Low complexity" evidence="1">
    <location>
        <begin position="165"/>
        <end position="178"/>
    </location>
</feature>
<feature type="region of interest" description="Disordered" evidence="1">
    <location>
        <begin position="78"/>
        <end position="217"/>
    </location>
</feature>
<protein>
    <submittedName>
        <fullName evidence="2">Uncharacterized protein</fullName>
    </submittedName>
</protein>
<comment type="caution">
    <text evidence="2">The sequence shown here is derived from an EMBL/GenBank/DDBJ whole genome shotgun (WGS) entry which is preliminary data.</text>
</comment>
<feature type="non-terminal residue" evidence="2">
    <location>
        <position position="324"/>
    </location>
</feature>
<reference evidence="2 3" key="1">
    <citation type="submission" date="2019-03" db="EMBL/GenBank/DDBJ databases">
        <title>Single cell metagenomics reveals metabolic interactions within the superorganism composed of flagellate Streblomastix strix and complex community of Bacteroidetes bacteria on its surface.</title>
        <authorList>
            <person name="Treitli S.C."/>
            <person name="Kolisko M."/>
            <person name="Husnik F."/>
            <person name="Keeling P."/>
            <person name="Hampl V."/>
        </authorList>
    </citation>
    <scope>NUCLEOTIDE SEQUENCE [LARGE SCALE GENOMIC DNA]</scope>
    <source>
        <strain evidence="2">ST1C</strain>
    </source>
</reference>
<evidence type="ECO:0000313" key="3">
    <source>
        <dbReference type="Proteomes" id="UP000324800"/>
    </source>
</evidence>
<accession>A0A5J4TC36</accession>
<dbReference type="Proteomes" id="UP000324800">
    <property type="component" value="Unassembled WGS sequence"/>
</dbReference>